<dbReference type="Proteomes" id="UP001589646">
    <property type="component" value="Unassembled WGS sequence"/>
</dbReference>
<sequence>MTTQCCTPAAQETCCALEAKVECCGTVDDEAAAEAPSSCGCQ</sequence>
<proteinExistence type="predicted"/>
<reference evidence="2 3" key="1">
    <citation type="submission" date="2024-09" db="EMBL/GenBank/DDBJ databases">
        <authorList>
            <person name="Sun Q."/>
            <person name="Mori K."/>
        </authorList>
    </citation>
    <scope>NUCLEOTIDE SEQUENCE [LARGE SCALE GENOMIC DNA]</scope>
    <source>
        <strain evidence="2 3">JCM 3323</strain>
    </source>
</reference>
<organism evidence="2 3">
    <name type="scientific">Nonomuraea roseola</name>
    <dbReference type="NCBI Taxonomy" id="46179"/>
    <lineage>
        <taxon>Bacteria</taxon>
        <taxon>Bacillati</taxon>
        <taxon>Actinomycetota</taxon>
        <taxon>Actinomycetes</taxon>
        <taxon>Streptosporangiales</taxon>
        <taxon>Streptosporangiaceae</taxon>
        <taxon>Nonomuraea</taxon>
    </lineage>
</organism>
<name>A0ABV5PVD8_9ACTN</name>
<dbReference type="InterPro" id="IPR014760">
    <property type="entry name" value="Serum_albumin_N"/>
</dbReference>
<gene>
    <name evidence="2" type="ORF">ACFFRN_08625</name>
</gene>
<dbReference type="EMBL" id="JBHMCE010000003">
    <property type="protein sequence ID" value="MFB9526673.1"/>
    <property type="molecule type" value="Genomic_DNA"/>
</dbReference>
<evidence type="ECO:0000259" key="1">
    <source>
        <dbReference type="PROSITE" id="PS51438"/>
    </source>
</evidence>
<protein>
    <recommendedName>
        <fullName evidence="1">Albumin domain-containing protein</fullName>
    </recommendedName>
</protein>
<accession>A0ABV5PVD8</accession>
<feature type="domain" description="Albumin" evidence="1">
    <location>
        <begin position="1"/>
        <end position="22"/>
    </location>
</feature>
<evidence type="ECO:0000313" key="3">
    <source>
        <dbReference type="Proteomes" id="UP001589646"/>
    </source>
</evidence>
<dbReference type="PROSITE" id="PS51438">
    <property type="entry name" value="ALBUMIN_2"/>
    <property type="match status" value="1"/>
</dbReference>
<evidence type="ECO:0000313" key="2">
    <source>
        <dbReference type="EMBL" id="MFB9526673.1"/>
    </source>
</evidence>
<dbReference type="RefSeq" id="WP_346123747.1">
    <property type="nucleotide sequence ID" value="NZ_BAAAXC010000014.1"/>
</dbReference>
<comment type="caution">
    <text evidence="2">The sequence shown here is derived from an EMBL/GenBank/DDBJ whole genome shotgun (WGS) entry which is preliminary data.</text>
</comment>
<keyword evidence="3" id="KW-1185">Reference proteome</keyword>